<evidence type="ECO:0008006" key="3">
    <source>
        <dbReference type="Google" id="ProtNLM"/>
    </source>
</evidence>
<evidence type="ECO:0000313" key="2">
    <source>
        <dbReference type="Proteomes" id="UP000324611"/>
    </source>
</evidence>
<dbReference type="SUPFAM" id="SSF82171">
    <property type="entry name" value="DPP6 N-terminal domain-like"/>
    <property type="match status" value="1"/>
</dbReference>
<dbReference type="Proteomes" id="UP000324611">
    <property type="component" value="Unassembled WGS sequence"/>
</dbReference>
<organism evidence="1 2">
    <name type="scientific">Chitinophaga agrisoli</name>
    <dbReference type="NCBI Taxonomy" id="2607653"/>
    <lineage>
        <taxon>Bacteria</taxon>
        <taxon>Pseudomonadati</taxon>
        <taxon>Bacteroidota</taxon>
        <taxon>Chitinophagia</taxon>
        <taxon>Chitinophagales</taxon>
        <taxon>Chitinophagaceae</taxon>
        <taxon>Chitinophaga</taxon>
    </lineage>
</organism>
<gene>
    <name evidence="1" type="ORF">F0L74_30930</name>
</gene>
<sequence length="356" mass="39583">MINTNTLFNYRPNDRIYGLHWNTSTQPALLTGRNGKWQLTILDGETFAVSQEHTINYDFHEEIKDIALSDKLEKLLIFSKNEAIIFSFPENSIISKLRRDTGFITGGFYDDNTIWFTVPAPAGSVDWAYWDLTTGGLQVYELDRQDHYGRAAVLHPSKRLIGACFSAYASGFLLHTAQALNGQLYYANLEDDGCACREYELYAPSFSLDGGRFAVIVNQFVSMEDQEKLCVYDMLHQSRPLLRLPLQGTAIGFTQNSYFTANGGHIILQGKTAVDIVCISGKSAPSTSRLSGTNAAFIAVSPVKNQFALVQGHQLCIYEITDTPAPAVDNNSANAAADHFLQKYEEMLLPVGQFTD</sequence>
<dbReference type="EMBL" id="VUOC01000004">
    <property type="protein sequence ID" value="KAA2240566.1"/>
    <property type="molecule type" value="Genomic_DNA"/>
</dbReference>
<keyword evidence="2" id="KW-1185">Reference proteome</keyword>
<proteinExistence type="predicted"/>
<accession>A0A5B2VQ87</accession>
<dbReference type="RefSeq" id="WP_149841744.1">
    <property type="nucleotide sequence ID" value="NZ_VUOC01000004.1"/>
</dbReference>
<name>A0A5B2VQ87_9BACT</name>
<reference evidence="1 2" key="2">
    <citation type="submission" date="2019-09" db="EMBL/GenBank/DDBJ databases">
        <authorList>
            <person name="Jin C."/>
        </authorList>
    </citation>
    <scope>NUCLEOTIDE SEQUENCE [LARGE SCALE GENOMIC DNA]</scope>
    <source>
        <strain evidence="1 2">BN140078</strain>
    </source>
</reference>
<reference evidence="1 2" key="1">
    <citation type="submission" date="2019-09" db="EMBL/GenBank/DDBJ databases">
        <title>Chitinophaga ginsengihumi sp. nov., isolated from soil of ginseng rhizosphere.</title>
        <authorList>
            <person name="Lee J."/>
        </authorList>
    </citation>
    <scope>NUCLEOTIDE SEQUENCE [LARGE SCALE GENOMIC DNA]</scope>
    <source>
        <strain evidence="1 2">BN140078</strain>
    </source>
</reference>
<evidence type="ECO:0000313" key="1">
    <source>
        <dbReference type="EMBL" id="KAA2240566.1"/>
    </source>
</evidence>
<protein>
    <recommendedName>
        <fullName evidence="3">WD40 repeat protein</fullName>
    </recommendedName>
</protein>
<comment type="caution">
    <text evidence="1">The sequence shown here is derived from an EMBL/GenBank/DDBJ whole genome shotgun (WGS) entry which is preliminary data.</text>
</comment>
<dbReference type="AlphaFoldDB" id="A0A5B2VQ87"/>